<evidence type="ECO:0000313" key="2">
    <source>
        <dbReference type="EMBL" id="KKL74179.1"/>
    </source>
</evidence>
<comment type="caution">
    <text evidence="2">The sequence shown here is derived from an EMBL/GenBank/DDBJ whole genome shotgun (WGS) entry which is preliminary data.</text>
</comment>
<dbReference type="EMBL" id="LAZR01024733">
    <property type="protein sequence ID" value="KKL74179.1"/>
    <property type="molecule type" value="Genomic_DNA"/>
</dbReference>
<dbReference type="AlphaFoldDB" id="A0A0F9EJH2"/>
<protein>
    <submittedName>
        <fullName evidence="2">Uncharacterized protein</fullName>
    </submittedName>
</protein>
<feature type="region of interest" description="Disordered" evidence="1">
    <location>
        <begin position="31"/>
        <end position="76"/>
    </location>
</feature>
<sequence length="141" mass="16619">MAKKPIRSKKTKAKKVKVKICPPAIAKGIKTTAKVKSIKRPRGQGPRKLIRKGPKLKKRQRKTSKRVGLDLATDDKPKEPFVHQRWTTYSRRILNEKKDRMARRKRLSISTKRRLEAADKRKLKKLRRRLHNLFNNDITHD</sequence>
<feature type="compositionally biased region" description="Basic residues" evidence="1">
    <location>
        <begin position="48"/>
        <end position="65"/>
    </location>
</feature>
<reference evidence="2" key="1">
    <citation type="journal article" date="2015" name="Nature">
        <title>Complex archaea that bridge the gap between prokaryotes and eukaryotes.</title>
        <authorList>
            <person name="Spang A."/>
            <person name="Saw J.H."/>
            <person name="Jorgensen S.L."/>
            <person name="Zaremba-Niedzwiedzka K."/>
            <person name="Martijn J."/>
            <person name="Lind A.E."/>
            <person name="van Eijk R."/>
            <person name="Schleper C."/>
            <person name="Guy L."/>
            <person name="Ettema T.J."/>
        </authorList>
    </citation>
    <scope>NUCLEOTIDE SEQUENCE</scope>
</reference>
<name>A0A0F9EJH2_9ZZZZ</name>
<accession>A0A0F9EJH2</accession>
<organism evidence="2">
    <name type="scientific">marine sediment metagenome</name>
    <dbReference type="NCBI Taxonomy" id="412755"/>
    <lineage>
        <taxon>unclassified sequences</taxon>
        <taxon>metagenomes</taxon>
        <taxon>ecological metagenomes</taxon>
    </lineage>
</organism>
<proteinExistence type="predicted"/>
<gene>
    <name evidence="2" type="ORF">LCGC14_2067500</name>
</gene>
<evidence type="ECO:0000256" key="1">
    <source>
        <dbReference type="SAM" id="MobiDB-lite"/>
    </source>
</evidence>